<evidence type="ECO:0000256" key="3">
    <source>
        <dbReference type="ARBA" id="ARBA00022723"/>
    </source>
</evidence>
<evidence type="ECO:0000256" key="5">
    <source>
        <dbReference type="ARBA" id="ARBA00022801"/>
    </source>
</evidence>
<sequence>MIESESEPMLDECPKLIGVDISVGSSMWASLDFDVHEHCHKVVGAAVSYVLNDHNQKSFIEVSLLLANDEHLHDLNKQYRNKDETTNVLSFPFTDASTDELAHMAESGKQLFLGDVAISYERVAQESLQQEKPFIEYFTYILLHGVLHLLGYDHVKEDEAKLMEKTETKIMKSLGFNNHIVGITENLWF</sequence>
<dbReference type="RefSeq" id="WP_323733422.1">
    <property type="nucleotide sequence ID" value="NZ_CP110820.1"/>
</dbReference>
<organism evidence="8 9">
    <name type="scientific">Candidatus Bandiella euplotis</name>
    <dbReference type="NCBI Taxonomy" id="1664265"/>
    <lineage>
        <taxon>Bacteria</taxon>
        <taxon>Pseudomonadati</taxon>
        <taxon>Pseudomonadota</taxon>
        <taxon>Alphaproteobacteria</taxon>
        <taxon>Rickettsiales</taxon>
        <taxon>Candidatus Midichloriaceae</taxon>
        <taxon>Candidatus Bandiella</taxon>
    </lineage>
</organism>
<feature type="binding site" evidence="7">
    <location>
        <position position="154"/>
    </location>
    <ligand>
        <name>Zn(2+)</name>
        <dbReference type="ChEBI" id="CHEBI:29105"/>
        <note>catalytic</note>
    </ligand>
</feature>
<dbReference type="SUPFAM" id="SSF55486">
    <property type="entry name" value="Metalloproteases ('zincins'), catalytic domain"/>
    <property type="match status" value="1"/>
</dbReference>
<dbReference type="PROSITE" id="PS01306">
    <property type="entry name" value="UPF0054"/>
    <property type="match status" value="1"/>
</dbReference>
<dbReference type="Pfam" id="PF02130">
    <property type="entry name" value="YbeY"/>
    <property type="match status" value="1"/>
</dbReference>
<keyword evidence="2 7" id="KW-0540">Nuclease</keyword>
<evidence type="ECO:0000256" key="7">
    <source>
        <dbReference type="HAMAP-Rule" id="MF_00009"/>
    </source>
</evidence>
<dbReference type="Proteomes" id="UP001327219">
    <property type="component" value="Chromosome"/>
</dbReference>
<evidence type="ECO:0000256" key="6">
    <source>
        <dbReference type="ARBA" id="ARBA00022833"/>
    </source>
</evidence>
<evidence type="ECO:0000256" key="2">
    <source>
        <dbReference type="ARBA" id="ARBA00022722"/>
    </source>
</evidence>
<comment type="subcellular location">
    <subcellularLocation>
        <location evidence="7">Cytoplasm</location>
    </subcellularLocation>
</comment>
<dbReference type="InterPro" id="IPR020549">
    <property type="entry name" value="YbeY_CS"/>
</dbReference>
<gene>
    <name evidence="7" type="primary">ybeY</name>
    <name evidence="8" type="ORF">Bandiella_00054</name>
</gene>
<feature type="binding site" evidence="7">
    <location>
        <position position="148"/>
    </location>
    <ligand>
        <name>Zn(2+)</name>
        <dbReference type="ChEBI" id="CHEBI:29105"/>
        <note>catalytic</note>
    </ligand>
</feature>
<dbReference type="InterPro" id="IPR002036">
    <property type="entry name" value="YbeY"/>
</dbReference>
<keyword evidence="9" id="KW-1185">Reference proteome</keyword>
<keyword evidence="4 7" id="KW-0255">Endonuclease</keyword>
<evidence type="ECO:0000256" key="1">
    <source>
        <dbReference type="ARBA" id="ARBA00010875"/>
    </source>
</evidence>
<dbReference type="NCBIfam" id="TIGR00043">
    <property type="entry name" value="rRNA maturation RNase YbeY"/>
    <property type="match status" value="1"/>
</dbReference>
<dbReference type="InterPro" id="IPR023091">
    <property type="entry name" value="MetalPrtase_cat_dom_sf_prd"/>
</dbReference>
<keyword evidence="5 7" id="KW-0378">Hydrolase</keyword>
<dbReference type="PANTHER" id="PTHR46986:SF1">
    <property type="entry name" value="ENDORIBONUCLEASE YBEY, CHLOROPLASTIC"/>
    <property type="match status" value="1"/>
</dbReference>
<proteinExistence type="inferred from homology"/>
<keyword evidence="6 7" id="KW-0862">Zinc</keyword>
<dbReference type="EMBL" id="CP110820">
    <property type="protein sequence ID" value="WPX95953.1"/>
    <property type="molecule type" value="Genomic_DNA"/>
</dbReference>
<keyword evidence="7" id="KW-0690">Ribosome biogenesis</keyword>
<keyword evidence="7" id="KW-0698">rRNA processing</keyword>
<evidence type="ECO:0000313" key="8">
    <source>
        <dbReference type="EMBL" id="WPX95953.1"/>
    </source>
</evidence>
<dbReference type="HAMAP" id="MF_00009">
    <property type="entry name" value="Endoribonucl_YbeY"/>
    <property type="match status" value="1"/>
</dbReference>
<accession>A0ABZ0UMP5</accession>
<feature type="binding site" evidence="7">
    <location>
        <position position="144"/>
    </location>
    <ligand>
        <name>Zn(2+)</name>
        <dbReference type="ChEBI" id="CHEBI:29105"/>
        <note>catalytic</note>
    </ligand>
</feature>
<dbReference type="EC" id="3.1.-.-" evidence="7"/>
<reference evidence="8 9" key="1">
    <citation type="submission" date="2022-11" db="EMBL/GenBank/DDBJ databases">
        <title>Host association and intracellularity evolved multiple times independently in the Rickettsiales.</title>
        <authorList>
            <person name="Castelli M."/>
            <person name="Nardi T."/>
            <person name="Gammuto L."/>
            <person name="Bellinzona G."/>
            <person name="Sabaneyeva E."/>
            <person name="Potekhin A."/>
            <person name="Serra V."/>
            <person name="Petroni G."/>
            <person name="Sassera D."/>
        </authorList>
    </citation>
    <scope>NUCLEOTIDE SEQUENCE [LARGE SCALE GENOMIC DNA]</scope>
    <source>
        <strain evidence="8 9">NDG2</strain>
    </source>
</reference>
<dbReference type="Gene3D" id="3.40.390.30">
    <property type="entry name" value="Metalloproteases ('zincins'), catalytic domain"/>
    <property type="match status" value="1"/>
</dbReference>
<comment type="function">
    <text evidence="7">Single strand-specific metallo-endoribonuclease involved in late-stage 70S ribosome quality control and in maturation of the 3' terminus of the 16S rRNA.</text>
</comment>
<protein>
    <recommendedName>
        <fullName evidence="7">Endoribonuclease YbeY</fullName>
        <ecNumber evidence="7">3.1.-.-</ecNumber>
    </recommendedName>
</protein>
<comment type="cofactor">
    <cofactor evidence="7">
        <name>Zn(2+)</name>
        <dbReference type="ChEBI" id="CHEBI:29105"/>
    </cofactor>
    <text evidence="7">Binds 1 zinc ion.</text>
</comment>
<dbReference type="PANTHER" id="PTHR46986">
    <property type="entry name" value="ENDORIBONUCLEASE YBEY, CHLOROPLASTIC"/>
    <property type="match status" value="1"/>
</dbReference>
<comment type="similarity">
    <text evidence="1 7">Belongs to the endoribonuclease YbeY family.</text>
</comment>
<keyword evidence="7" id="KW-0963">Cytoplasm</keyword>
<evidence type="ECO:0000313" key="9">
    <source>
        <dbReference type="Proteomes" id="UP001327219"/>
    </source>
</evidence>
<evidence type="ECO:0000256" key="4">
    <source>
        <dbReference type="ARBA" id="ARBA00022759"/>
    </source>
</evidence>
<keyword evidence="3 7" id="KW-0479">Metal-binding</keyword>
<name>A0ABZ0UMP5_9RICK</name>